<sequence length="84" mass="9742">MYFAIAGYCISHAGFQTNKRVVLLECNKLRVIKNQVVVISLKLRDGNKTYIMFSEGCFAFKQLLFLFYFFKDMIVLCATQLLTL</sequence>
<name>Q6T6T0_BITGA</name>
<protein>
    <submittedName>
        <fullName evidence="1">Uncharacterized protein</fullName>
    </submittedName>
</protein>
<evidence type="ECO:0000313" key="1">
    <source>
        <dbReference type="EMBL" id="AAR24531.1"/>
    </source>
</evidence>
<dbReference type="EMBL" id="AY430407">
    <property type="protein sequence ID" value="AAR24531.1"/>
    <property type="molecule type" value="mRNA"/>
</dbReference>
<accession>Q6T6T0</accession>
<proteinExistence type="evidence at transcript level"/>
<reference evidence="1" key="1">
    <citation type="submission" date="2003-10" db="EMBL/GenBank/DDBJ databases">
        <authorList>
            <person name="Francischetti I.M.B."/>
            <person name="Pham V.M."/>
            <person name="Garfield M.K."/>
            <person name="Ribeiro J.M.C."/>
        </authorList>
    </citation>
    <scope>NUCLEOTIDE SEQUENCE</scope>
</reference>
<reference evidence="1" key="2">
    <citation type="journal article" date="2004" name="Gene">
        <title>Bitis gabonica (Gaboon viper) snake venom gland: toward a catalog for the full-length transcripts (cDNA) and proteins.</title>
        <authorList>
            <person name="Francischetti I.M."/>
            <person name="My-Pham V."/>
            <person name="Harrison J."/>
            <person name="Garfield M.K."/>
            <person name="Ribeiro J.M."/>
        </authorList>
    </citation>
    <scope>NUCLEOTIDE SEQUENCE</scope>
</reference>
<organism evidence="1">
    <name type="scientific">Bitis gabonica</name>
    <name type="common">Gaboon adder</name>
    <name type="synonym">Gaboon viper</name>
    <dbReference type="NCBI Taxonomy" id="8694"/>
    <lineage>
        <taxon>Eukaryota</taxon>
        <taxon>Metazoa</taxon>
        <taxon>Chordata</taxon>
        <taxon>Craniata</taxon>
        <taxon>Vertebrata</taxon>
        <taxon>Euteleostomi</taxon>
        <taxon>Lepidosauria</taxon>
        <taxon>Squamata</taxon>
        <taxon>Bifurcata</taxon>
        <taxon>Unidentata</taxon>
        <taxon>Episquamata</taxon>
        <taxon>Toxicofera</taxon>
        <taxon>Serpentes</taxon>
        <taxon>Colubroidea</taxon>
        <taxon>Viperidae</taxon>
        <taxon>Viperinae</taxon>
        <taxon>Bitis</taxon>
    </lineage>
</organism>
<dbReference type="AlphaFoldDB" id="Q6T6T0"/>